<gene>
    <name evidence="1" type="ORF">EYF80_045781</name>
</gene>
<proteinExistence type="predicted"/>
<evidence type="ECO:0000313" key="2">
    <source>
        <dbReference type="Proteomes" id="UP000314294"/>
    </source>
</evidence>
<dbReference type="EMBL" id="SRLO01000929">
    <property type="protein sequence ID" value="TNN44016.1"/>
    <property type="molecule type" value="Genomic_DNA"/>
</dbReference>
<keyword evidence="2" id="KW-1185">Reference proteome</keyword>
<sequence length="152" mass="17503">MASSRRAERILMVSHLYWSQIRFFAALNGMRNQRRAMSGRLEEHREEGGINGCPLLQTWIRFIASFTRRAPLGLLSGQKVQLCFHFSLKKDGDRGQLSLIRHHLYGALLGGLRTTGETVEVQLNGTYNKKRHRFSSRQEKTKVIVDVVRLHT</sequence>
<comment type="caution">
    <text evidence="1">The sequence shown here is derived from an EMBL/GenBank/DDBJ whole genome shotgun (WGS) entry which is preliminary data.</text>
</comment>
<organism evidence="1 2">
    <name type="scientific">Liparis tanakae</name>
    <name type="common">Tanaka's snailfish</name>
    <dbReference type="NCBI Taxonomy" id="230148"/>
    <lineage>
        <taxon>Eukaryota</taxon>
        <taxon>Metazoa</taxon>
        <taxon>Chordata</taxon>
        <taxon>Craniata</taxon>
        <taxon>Vertebrata</taxon>
        <taxon>Euteleostomi</taxon>
        <taxon>Actinopterygii</taxon>
        <taxon>Neopterygii</taxon>
        <taxon>Teleostei</taxon>
        <taxon>Neoteleostei</taxon>
        <taxon>Acanthomorphata</taxon>
        <taxon>Eupercaria</taxon>
        <taxon>Perciformes</taxon>
        <taxon>Cottioidei</taxon>
        <taxon>Cottales</taxon>
        <taxon>Liparidae</taxon>
        <taxon>Liparis</taxon>
    </lineage>
</organism>
<name>A0A4Z2FS27_9TELE</name>
<protein>
    <submittedName>
        <fullName evidence="1">Uncharacterized protein</fullName>
    </submittedName>
</protein>
<dbReference type="AlphaFoldDB" id="A0A4Z2FS27"/>
<evidence type="ECO:0000313" key="1">
    <source>
        <dbReference type="EMBL" id="TNN44016.1"/>
    </source>
</evidence>
<reference evidence="1 2" key="1">
    <citation type="submission" date="2019-03" db="EMBL/GenBank/DDBJ databases">
        <title>First draft genome of Liparis tanakae, snailfish: a comprehensive survey of snailfish specific genes.</title>
        <authorList>
            <person name="Kim W."/>
            <person name="Song I."/>
            <person name="Jeong J.-H."/>
            <person name="Kim D."/>
            <person name="Kim S."/>
            <person name="Ryu S."/>
            <person name="Song J.Y."/>
            <person name="Lee S.K."/>
        </authorList>
    </citation>
    <scope>NUCLEOTIDE SEQUENCE [LARGE SCALE GENOMIC DNA]</scope>
    <source>
        <tissue evidence="1">Muscle</tissue>
    </source>
</reference>
<dbReference type="Proteomes" id="UP000314294">
    <property type="component" value="Unassembled WGS sequence"/>
</dbReference>
<accession>A0A4Z2FS27</accession>